<dbReference type="Gene3D" id="1.10.287.110">
    <property type="entry name" value="DnaJ domain"/>
    <property type="match status" value="1"/>
</dbReference>
<evidence type="ECO:0000256" key="6">
    <source>
        <dbReference type="ARBA" id="ARBA00023186"/>
    </source>
</evidence>
<proteinExistence type="inferred from homology"/>
<dbReference type="GO" id="GO:0044571">
    <property type="term" value="P:[2Fe-2S] cluster assembly"/>
    <property type="evidence" value="ECO:0007669"/>
    <property type="project" value="InterPro"/>
</dbReference>
<evidence type="ECO:0000259" key="7">
    <source>
        <dbReference type="PROSITE" id="PS50076"/>
    </source>
</evidence>
<feature type="domain" description="J" evidence="7">
    <location>
        <begin position="126"/>
        <end position="198"/>
    </location>
</feature>
<dbReference type="PROSITE" id="PS50076">
    <property type="entry name" value="DNAJ_2"/>
    <property type="match status" value="1"/>
</dbReference>
<dbReference type="PANTHER" id="PTHR14021:SF15">
    <property type="entry name" value="IRON-SULFUR CLUSTER CO-CHAPERONE PROTEIN HSCB"/>
    <property type="match status" value="1"/>
</dbReference>
<dbReference type="InterPro" id="IPR001623">
    <property type="entry name" value="DnaJ_domain"/>
</dbReference>
<protein>
    <submittedName>
        <fullName evidence="8">Iron-sulfur cluster co-chaperone protein HscB, mitochondrial</fullName>
    </submittedName>
</protein>
<evidence type="ECO:0000313" key="9">
    <source>
        <dbReference type="Proteomes" id="UP000242188"/>
    </source>
</evidence>
<dbReference type="SUPFAM" id="SSF46565">
    <property type="entry name" value="Chaperone J-domain"/>
    <property type="match status" value="1"/>
</dbReference>
<dbReference type="InterPro" id="IPR036869">
    <property type="entry name" value="J_dom_sf"/>
</dbReference>
<evidence type="ECO:0000256" key="2">
    <source>
        <dbReference type="ARBA" id="ARBA00004496"/>
    </source>
</evidence>
<keyword evidence="6" id="KW-0143">Chaperone</keyword>
<dbReference type="GO" id="GO:0005739">
    <property type="term" value="C:mitochondrion"/>
    <property type="evidence" value="ECO:0007669"/>
    <property type="project" value="UniProtKB-SubCell"/>
</dbReference>
<dbReference type="EMBL" id="NEDP02003748">
    <property type="protein sequence ID" value="OWF47933.1"/>
    <property type="molecule type" value="Genomic_DNA"/>
</dbReference>
<evidence type="ECO:0000256" key="5">
    <source>
        <dbReference type="ARBA" id="ARBA00023128"/>
    </source>
</evidence>
<keyword evidence="4" id="KW-0963">Cytoplasm</keyword>
<keyword evidence="9" id="KW-1185">Reference proteome</keyword>
<evidence type="ECO:0000313" key="8">
    <source>
        <dbReference type="EMBL" id="OWF47933.1"/>
    </source>
</evidence>
<dbReference type="AlphaFoldDB" id="A0A210QGN7"/>
<dbReference type="InterPro" id="IPR009073">
    <property type="entry name" value="HscB_oligo_C"/>
</dbReference>
<dbReference type="Pfam" id="PF07743">
    <property type="entry name" value="HSCB_C"/>
    <property type="match status" value="1"/>
</dbReference>
<dbReference type="FunFam" id="1.20.1280.20:FF:000002">
    <property type="entry name" value="HscB mitochondrial iron-sulfur cluster co-chaperone"/>
    <property type="match status" value="1"/>
</dbReference>
<dbReference type="GO" id="GO:0051087">
    <property type="term" value="F:protein-folding chaperone binding"/>
    <property type="evidence" value="ECO:0007669"/>
    <property type="project" value="InterPro"/>
</dbReference>
<dbReference type="PANTHER" id="PTHR14021">
    <property type="entry name" value="IRON-SULFUR CLUSTER CO-CHAPERONE PROTEIN HSCB"/>
    <property type="match status" value="1"/>
</dbReference>
<comment type="similarity">
    <text evidence="3">Belongs to the HscB family.</text>
</comment>
<dbReference type="STRING" id="6573.A0A210QGN7"/>
<dbReference type="GO" id="GO:0001671">
    <property type="term" value="F:ATPase activator activity"/>
    <property type="evidence" value="ECO:0007669"/>
    <property type="project" value="InterPro"/>
</dbReference>
<dbReference type="Proteomes" id="UP000242188">
    <property type="component" value="Unassembled WGS sequence"/>
</dbReference>
<dbReference type="SMART" id="SM00271">
    <property type="entry name" value="DnaJ"/>
    <property type="match status" value="1"/>
</dbReference>
<dbReference type="OrthoDB" id="448954at2759"/>
<dbReference type="NCBIfam" id="TIGR00714">
    <property type="entry name" value="hscB"/>
    <property type="match status" value="1"/>
</dbReference>
<dbReference type="SUPFAM" id="SSF47144">
    <property type="entry name" value="HSC20 (HSCB), C-terminal oligomerisation domain"/>
    <property type="match status" value="1"/>
</dbReference>
<dbReference type="InterPro" id="IPR004640">
    <property type="entry name" value="HscB"/>
</dbReference>
<dbReference type="InterPro" id="IPR036386">
    <property type="entry name" value="HscB_C_sf"/>
</dbReference>
<organism evidence="8 9">
    <name type="scientific">Mizuhopecten yessoensis</name>
    <name type="common">Japanese scallop</name>
    <name type="synonym">Patinopecten yessoensis</name>
    <dbReference type="NCBI Taxonomy" id="6573"/>
    <lineage>
        <taxon>Eukaryota</taxon>
        <taxon>Metazoa</taxon>
        <taxon>Spiralia</taxon>
        <taxon>Lophotrochozoa</taxon>
        <taxon>Mollusca</taxon>
        <taxon>Bivalvia</taxon>
        <taxon>Autobranchia</taxon>
        <taxon>Pteriomorphia</taxon>
        <taxon>Pectinida</taxon>
        <taxon>Pectinoidea</taxon>
        <taxon>Pectinidae</taxon>
        <taxon>Mizuhopecten</taxon>
    </lineage>
</organism>
<comment type="caution">
    <text evidence="8">The sequence shown here is derived from an EMBL/GenBank/DDBJ whole genome shotgun (WGS) entry which is preliminary data.</text>
</comment>
<evidence type="ECO:0000256" key="4">
    <source>
        <dbReference type="ARBA" id="ARBA00022490"/>
    </source>
</evidence>
<keyword evidence="5" id="KW-0496">Mitochondrion</keyword>
<gene>
    <name evidence="8" type="ORF">KP79_PYT26143</name>
</gene>
<sequence>MSAPFRVMRPRYIIETLKTIGKTRLSEKQICASHSGLLNECVLARRFCGITFVKSNPLGVSSVAVPPIVRRGTQDKPTFTLSRCGGIRVMSTLTERTCWKCGKTKHGRSELFICVCGVVQEVSDLTYFQVLDIKEMFDVDLNVLAFKYKELQKMLHPDKYSQKTEKERDLAAIQSSLVNKAYATLTKPLPRALYLLELNNLPVEEANSDVDPDFLMEVMEINEELAEVDSPEALQGMQTENDQRVKDCFLEISKAFQDGNMVLAKEHVIKLTYYINVEEKIKETHRKSFE</sequence>
<name>A0A210QGN7_MIZYE</name>
<comment type="subcellular location">
    <subcellularLocation>
        <location evidence="2">Cytoplasm</location>
    </subcellularLocation>
    <subcellularLocation>
        <location evidence="1">Mitochondrion</location>
    </subcellularLocation>
</comment>
<dbReference type="GO" id="GO:0051259">
    <property type="term" value="P:protein complex oligomerization"/>
    <property type="evidence" value="ECO:0007669"/>
    <property type="project" value="InterPro"/>
</dbReference>
<accession>A0A210QGN7</accession>
<dbReference type="Gene3D" id="1.20.1280.20">
    <property type="entry name" value="HscB, C-terminal domain"/>
    <property type="match status" value="1"/>
</dbReference>
<evidence type="ECO:0000256" key="3">
    <source>
        <dbReference type="ARBA" id="ARBA00010476"/>
    </source>
</evidence>
<reference evidence="8 9" key="1">
    <citation type="journal article" date="2017" name="Nat. Ecol. Evol.">
        <title>Scallop genome provides insights into evolution of bilaterian karyotype and development.</title>
        <authorList>
            <person name="Wang S."/>
            <person name="Zhang J."/>
            <person name="Jiao W."/>
            <person name="Li J."/>
            <person name="Xun X."/>
            <person name="Sun Y."/>
            <person name="Guo X."/>
            <person name="Huan P."/>
            <person name="Dong B."/>
            <person name="Zhang L."/>
            <person name="Hu X."/>
            <person name="Sun X."/>
            <person name="Wang J."/>
            <person name="Zhao C."/>
            <person name="Wang Y."/>
            <person name="Wang D."/>
            <person name="Huang X."/>
            <person name="Wang R."/>
            <person name="Lv J."/>
            <person name="Li Y."/>
            <person name="Zhang Z."/>
            <person name="Liu B."/>
            <person name="Lu W."/>
            <person name="Hui Y."/>
            <person name="Liang J."/>
            <person name="Zhou Z."/>
            <person name="Hou R."/>
            <person name="Li X."/>
            <person name="Liu Y."/>
            <person name="Li H."/>
            <person name="Ning X."/>
            <person name="Lin Y."/>
            <person name="Zhao L."/>
            <person name="Xing Q."/>
            <person name="Dou J."/>
            <person name="Li Y."/>
            <person name="Mao J."/>
            <person name="Guo H."/>
            <person name="Dou H."/>
            <person name="Li T."/>
            <person name="Mu C."/>
            <person name="Jiang W."/>
            <person name="Fu Q."/>
            <person name="Fu X."/>
            <person name="Miao Y."/>
            <person name="Liu J."/>
            <person name="Yu Q."/>
            <person name="Li R."/>
            <person name="Liao H."/>
            <person name="Li X."/>
            <person name="Kong Y."/>
            <person name="Jiang Z."/>
            <person name="Chourrout D."/>
            <person name="Li R."/>
            <person name="Bao Z."/>
        </authorList>
    </citation>
    <scope>NUCLEOTIDE SEQUENCE [LARGE SCALE GENOMIC DNA]</scope>
    <source>
        <strain evidence="8 9">PY_sf001</strain>
    </source>
</reference>
<evidence type="ECO:0000256" key="1">
    <source>
        <dbReference type="ARBA" id="ARBA00004173"/>
    </source>
</evidence>